<dbReference type="AlphaFoldDB" id="A0A058ZJ96"/>
<dbReference type="Proteomes" id="UP000024836">
    <property type="component" value="Unassembled WGS sequence"/>
</dbReference>
<dbReference type="InterPro" id="IPR025311">
    <property type="entry name" value="DUF4166"/>
</dbReference>
<accession>A0A058ZJ96</accession>
<dbReference type="eggNOG" id="COG1748">
    <property type="taxonomic scope" value="Bacteria"/>
</dbReference>
<reference evidence="2 3" key="1">
    <citation type="submission" date="2013-04" db="EMBL/GenBank/DDBJ databases">
        <title>Shimia sp. 22II-S11-Z10 Genome Sequencing.</title>
        <authorList>
            <person name="Lai Q."/>
            <person name="Li G."/>
            <person name="Shao Z."/>
        </authorList>
    </citation>
    <scope>NUCLEOTIDE SEQUENCE [LARGE SCALE GENOMIC DNA]</scope>
    <source>
        <strain evidence="3">22II-S11-Z10</strain>
    </source>
</reference>
<feature type="domain" description="DUF4166" evidence="1">
    <location>
        <begin position="15"/>
        <end position="169"/>
    </location>
</feature>
<dbReference type="RefSeq" id="WP_035252543.1">
    <property type="nucleotide sequence ID" value="NZ_AQQY01000010.1"/>
</dbReference>
<dbReference type="STRING" id="1461693.ATO10_13689"/>
<dbReference type="EMBL" id="AQQY01000010">
    <property type="protein sequence ID" value="KCV81237.1"/>
    <property type="molecule type" value="Genomic_DNA"/>
</dbReference>
<keyword evidence="3" id="KW-1185">Reference proteome</keyword>
<dbReference type="Pfam" id="PF13761">
    <property type="entry name" value="DUF4166"/>
    <property type="match status" value="1"/>
</dbReference>
<organism evidence="2 3">
    <name type="scientific">Actibacterium atlanticum</name>
    <dbReference type="NCBI Taxonomy" id="1461693"/>
    <lineage>
        <taxon>Bacteria</taxon>
        <taxon>Pseudomonadati</taxon>
        <taxon>Pseudomonadota</taxon>
        <taxon>Alphaproteobacteria</taxon>
        <taxon>Rhodobacterales</taxon>
        <taxon>Roseobacteraceae</taxon>
        <taxon>Actibacterium</taxon>
    </lineage>
</organism>
<evidence type="ECO:0000259" key="1">
    <source>
        <dbReference type="Pfam" id="PF13761"/>
    </source>
</evidence>
<comment type="caution">
    <text evidence="2">The sequence shown here is derived from an EMBL/GenBank/DDBJ whole genome shotgun (WGS) entry which is preliminary data.</text>
</comment>
<evidence type="ECO:0000313" key="2">
    <source>
        <dbReference type="EMBL" id="KCV81237.1"/>
    </source>
</evidence>
<dbReference type="OrthoDB" id="528778at2"/>
<evidence type="ECO:0000313" key="3">
    <source>
        <dbReference type="Proteomes" id="UP000024836"/>
    </source>
</evidence>
<sequence length="173" mass="19420">MTAYANLLGTQLSELPPACQALHRNYGSWAGTITVETTRAPVLRTLLRLSGLPKAVQNAPFRFTSERDKDHDIWTRQIGDHITVSRLWADDSGQLCEQLGPMRATSQVQANATGIQLKIQRMWLLRLPLPAWLAPKVSTRESQVDGQYHFDVMIRVPITGGPLVRYHGHIETL</sequence>
<proteinExistence type="predicted"/>
<gene>
    <name evidence="2" type="ORF">ATO10_13689</name>
</gene>
<name>A0A058ZJ96_9RHOB</name>
<protein>
    <recommendedName>
        <fullName evidence="1">DUF4166 domain-containing protein</fullName>
    </recommendedName>
</protein>